<gene>
    <name evidence="2" type="ORF">FNB15_12290</name>
</gene>
<dbReference type="Proteomes" id="UP000317496">
    <property type="component" value="Chromosome"/>
</dbReference>
<dbReference type="RefSeq" id="WP_144068982.1">
    <property type="nucleotide sequence ID" value="NZ_CP041636.1"/>
</dbReference>
<keyword evidence="1" id="KW-1133">Transmembrane helix</keyword>
<feature type="transmembrane region" description="Helical" evidence="1">
    <location>
        <begin position="116"/>
        <end position="136"/>
    </location>
</feature>
<organism evidence="2 3">
    <name type="scientific">Ferrovibrio terrae</name>
    <dbReference type="NCBI Taxonomy" id="2594003"/>
    <lineage>
        <taxon>Bacteria</taxon>
        <taxon>Pseudomonadati</taxon>
        <taxon>Pseudomonadota</taxon>
        <taxon>Alphaproteobacteria</taxon>
        <taxon>Rhodospirillales</taxon>
        <taxon>Rhodospirillaceae</taxon>
        <taxon>Ferrovibrio</taxon>
    </lineage>
</organism>
<feature type="transmembrane region" description="Helical" evidence="1">
    <location>
        <begin position="94"/>
        <end position="110"/>
    </location>
</feature>
<feature type="transmembrane region" description="Helical" evidence="1">
    <location>
        <begin position="67"/>
        <end position="87"/>
    </location>
</feature>
<name>A0A516H2J7_9PROT</name>
<feature type="transmembrane region" description="Helical" evidence="1">
    <location>
        <begin position="143"/>
        <end position="162"/>
    </location>
</feature>
<proteinExistence type="predicted"/>
<keyword evidence="1" id="KW-0472">Membrane</keyword>
<keyword evidence="3" id="KW-1185">Reference proteome</keyword>
<feature type="transmembrane region" description="Helical" evidence="1">
    <location>
        <begin position="31"/>
        <end position="55"/>
    </location>
</feature>
<protein>
    <submittedName>
        <fullName evidence="2">Uncharacterized protein</fullName>
    </submittedName>
</protein>
<evidence type="ECO:0000313" key="2">
    <source>
        <dbReference type="EMBL" id="QDO98001.1"/>
    </source>
</evidence>
<dbReference type="EMBL" id="CP041636">
    <property type="protein sequence ID" value="QDO98001.1"/>
    <property type="molecule type" value="Genomic_DNA"/>
</dbReference>
<sequence length="194" mass="20303">MPDIALIAQMVYLLGGILCLVLVARSPIPAAFFWGVGAALHTAIALAELTALTGWSVLAGLESDLRYLAFSLGLVAIALGAIFSLIIPPGSKRITLYTGIAIAVAIAVAADRLPLGNLPLPLILLGILMLAVLVGLRHRPAPARWLLLGVLALAFAELARYRYLGFVPLSPGELSRICFGIALAAFGLTASRAR</sequence>
<accession>A0A516H2J7</accession>
<keyword evidence="1" id="KW-0812">Transmembrane</keyword>
<dbReference type="AlphaFoldDB" id="A0A516H2J7"/>
<reference evidence="2 3" key="1">
    <citation type="submission" date="2019-07" db="EMBL/GenBank/DDBJ databases">
        <title>Genome sequencing for Ferrovibrio sp. K5.</title>
        <authorList>
            <person name="Park S.-J."/>
        </authorList>
    </citation>
    <scope>NUCLEOTIDE SEQUENCE [LARGE SCALE GENOMIC DNA]</scope>
    <source>
        <strain evidence="2 3">K5</strain>
    </source>
</reference>
<evidence type="ECO:0000256" key="1">
    <source>
        <dbReference type="SAM" id="Phobius"/>
    </source>
</evidence>
<feature type="transmembrane region" description="Helical" evidence="1">
    <location>
        <begin position="6"/>
        <end position="24"/>
    </location>
</feature>
<feature type="transmembrane region" description="Helical" evidence="1">
    <location>
        <begin position="174"/>
        <end position="191"/>
    </location>
</feature>
<evidence type="ECO:0000313" key="3">
    <source>
        <dbReference type="Proteomes" id="UP000317496"/>
    </source>
</evidence>
<dbReference type="KEGG" id="fer:FNB15_12290"/>